<feature type="compositionally biased region" description="Pro residues" evidence="10">
    <location>
        <begin position="9"/>
        <end position="19"/>
    </location>
</feature>
<feature type="compositionally biased region" description="Polar residues" evidence="10">
    <location>
        <begin position="695"/>
        <end position="706"/>
    </location>
</feature>
<name>A0A9P8D2P1_MORAP</name>
<dbReference type="AlphaFoldDB" id="A0A9P8D2P1"/>
<feature type="compositionally biased region" description="Acidic residues" evidence="10">
    <location>
        <begin position="594"/>
        <end position="604"/>
    </location>
</feature>
<keyword evidence="5" id="KW-0862">Zinc</keyword>
<feature type="compositionally biased region" description="Basic and acidic residues" evidence="10">
    <location>
        <begin position="584"/>
        <end position="593"/>
    </location>
</feature>
<feature type="compositionally biased region" description="Basic residues" evidence="10">
    <location>
        <begin position="665"/>
        <end position="678"/>
    </location>
</feature>
<comment type="subcellular location">
    <subcellularLocation>
        <location evidence="1">Nucleus</location>
    </subcellularLocation>
</comment>
<evidence type="ECO:0000256" key="9">
    <source>
        <dbReference type="PROSITE-ProRule" id="PRU00042"/>
    </source>
</evidence>
<accession>A0A9P8D2P1</accession>
<dbReference type="PROSITE" id="PS00028">
    <property type="entry name" value="ZINC_FINGER_C2H2_1"/>
    <property type="match status" value="3"/>
</dbReference>
<feature type="compositionally biased region" description="Polar residues" evidence="10">
    <location>
        <begin position="200"/>
        <end position="210"/>
    </location>
</feature>
<gene>
    <name evidence="12" type="ORF">KVV02_005959</name>
</gene>
<dbReference type="GO" id="GO:0008270">
    <property type="term" value="F:zinc ion binding"/>
    <property type="evidence" value="ECO:0007669"/>
    <property type="project" value="UniProtKB-KW"/>
</dbReference>
<feature type="region of interest" description="Disordered" evidence="10">
    <location>
        <begin position="200"/>
        <end position="323"/>
    </location>
</feature>
<evidence type="ECO:0000256" key="10">
    <source>
        <dbReference type="SAM" id="MobiDB-lite"/>
    </source>
</evidence>
<feature type="compositionally biased region" description="Polar residues" evidence="10">
    <location>
        <begin position="649"/>
        <end position="662"/>
    </location>
</feature>
<keyword evidence="7" id="KW-0804">Transcription</keyword>
<evidence type="ECO:0000256" key="3">
    <source>
        <dbReference type="ARBA" id="ARBA00022737"/>
    </source>
</evidence>
<feature type="compositionally biased region" description="Polar residues" evidence="10">
    <location>
        <begin position="29"/>
        <end position="58"/>
    </location>
</feature>
<organism evidence="12 13">
    <name type="scientific">Mortierella alpina</name>
    <name type="common">Oleaginous fungus</name>
    <name type="synonym">Mortierella renispora</name>
    <dbReference type="NCBI Taxonomy" id="64518"/>
    <lineage>
        <taxon>Eukaryota</taxon>
        <taxon>Fungi</taxon>
        <taxon>Fungi incertae sedis</taxon>
        <taxon>Mucoromycota</taxon>
        <taxon>Mortierellomycotina</taxon>
        <taxon>Mortierellomycetes</taxon>
        <taxon>Mortierellales</taxon>
        <taxon>Mortierellaceae</taxon>
        <taxon>Mortierella</taxon>
    </lineage>
</organism>
<keyword evidence="6" id="KW-0805">Transcription regulation</keyword>
<evidence type="ECO:0000313" key="12">
    <source>
        <dbReference type="EMBL" id="KAG9327383.1"/>
    </source>
</evidence>
<feature type="compositionally biased region" description="Polar residues" evidence="10">
    <location>
        <begin position="219"/>
        <end position="242"/>
    </location>
</feature>
<protein>
    <recommendedName>
        <fullName evidence="11">C2H2-type domain-containing protein</fullName>
    </recommendedName>
</protein>
<feature type="domain" description="C2H2-type" evidence="11">
    <location>
        <begin position="326"/>
        <end position="355"/>
    </location>
</feature>
<dbReference type="SMART" id="SM00355">
    <property type="entry name" value="ZnF_C2H2"/>
    <property type="match status" value="3"/>
</dbReference>
<evidence type="ECO:0000256" key="8">
    <source>
        <dbReference type="ARBA" id="ARBA00023242"/>
    </source>
</evidence>
<feature type="region of interest" description="Disordered" evidence="10">
    <location>
        <begin position="628"/>
        <end position="742"/>
    </location>
</feature>
<feature type="compositionally biased region" description="Low complexity" evidence="10">
    <location>
        <begin position="424"/>
        <end position="435"/>
    </location>
</feature>
<evidence type="ECO:0000313" key="13">
    <source>
        <dbReference type="Proteomes" id="UP000717515"/>
    </source>
</evidence>
<feature type="compositionally biased region" description="Polar residues" evidence="10">
    <location>
        <begin position="436"/>
        <end position="474"/>
    </location>
</feature>
<evidence type="ECO:0000256" key="1">
    <source>
        <dbReference type="ARBA" id="ARBA00004123"/>
    </source>
</evidence>
<feature type="domain" description="C2H2-type" evidence="11">
    <location>
        <begin position="388"/>
        <end position="415"/>
    </location>
</feature>
<dbReference type="PROSITE" id="PS50157">
    <property type="entry name" value="ZINC_FINGER_C2H2_2"/>
    <property type="match status" value="3"/>
</dbReference>
<comment type="caution">
    <text evidence="12">The sequence shown here is derived from an EMBL/GenBank/DDBJ whole genome shotgun (WGS) entry which is preliminary data.</text>
</comment>
<dbReference type="InterPro" id="IPR050636">
    <property type="entry name" value="C2H2-ZF_domain-containing"/>
</dbReference>
<dbReference type="InterPro" id="IPR013087">
    <property type="entry name" value="Znf_C2H2_type"/>
</dbReference>
<feature type="region of interest" description="Disordered" evidence="10">
    <location>
        <begin position="490"/>
        <end position="609"/>
    </location>
</feature>
<keyword evidence="8" id="KW-0539">Nucleus</keyword>
<feature type="compositionally biased region" description="Polar residues" evidence="10">
    <location>
        <begin position="539"/>
        <end position="571"/>
    </location>
</feature>
<dbReference type="SUPFAM" id="SSF57667">
    <property type="entry name" value="beta-beta-alpha zinc fingers"/>
    <property type="match status" value="2"/>
</dbReference>
<dbReference type="PANTHER" id="PTHR47772:SF13">
    <property type="entry name" value="GASTRULA ZINC FINGER PROTEIN XLCGF49.1-LIKE-RELATED"/>
    <property type="match status" value="1"/>
</dbReference>
<feature type="region of interest" description="Disordered" evidence="10">
    <location>
        <begin position="1041"/>
        <end position="1063"/>
    </location>
</feature>
<evidence type="ECO:0000256" key="7">
    <source>
        <dbReference type="ARBA" id="ARBA00023163"/>
    </source>
</evidence>
<evidence type="ECO:0000259" key="11">
    <source>
        <dbReference type="PROSITE" id="PS50157"/>
    </source>
</evidence>
<dbReference type="InterPro" id="IPR036236">
    <property type="entry name" value="Znf_C2H2_sf"/>
</dbReference>
<keyword evidence="2" id="KW-0479">Metal-binding</keyword>
<feature type="region of interest" description="Disordered" evidence="10">
    <location>
        <begin position="1"/>
        <end position="82"/>
    </location>
</feature>
<dbReference type="Gene3D" id="3.30.160.60">
    <property type="entry name" value="Classic Zinc Finger"/>
    <property type="match status" value="3"/>
</dbReference>
<feature type="compositionally biased region" description="Basic and acidic residues" evidence="10">
    <location>
        <begin position="720"/>
        <end position="734"/>
    </location>
</feature>
<dbReference type="EMBL" id="JAIFTL010000005">
    <property type="protein sequence ID" value="KAG9327383.1"/>
    <property type="molecule type" value="Genomic_DNA"/>
</dbReference>
<dbReference type="Proteomes" id="UP000717515">
    <property type="component" value="Unassembled WGS sequence"/>
</dbReference>
<feature type="domain" description="C2H2-type" evidence="11">
    <location>
        <begin position="356"/>
        <end position="385"/>
    </location>
</feature>
<feature type="region of interest" description="Disordered" evidence="10">
    <location>
        <begin position="422"/>
        <end position="474"/>
    </location>
</feature>
<keyword evidence="4 9" id="KW-0863">Zinc-finger</keyword>
<dbReference type="GO" id="GO:0005634">
    <property type="term" value="C:nucleus"/>
    <property type="evidence" value="ECO:0007669"/>
    <property type="project" value="UniProtKB-SubCell"/>
</dbReference>
<evidence type="ECO:0000256" key="4">
    <source>
        <dbReference type="ARBA" id="ARBA00022771"/>
    </source>
</evidence>
<evidence type="ECO:0000256" key="5">
    <source>
        <dbReference type="ARBA" id="ARBA00022833"/>
    </source>
</evidence>
<evidence type="ECO:0000256" key="6">
    <source>
        <dbReference type="ARBA" id="ARBA00023015"/>
    </source>
</evidence>
<evidence type="ECO:0000256" key="2">
    <source>
        <dbReference type="ARBA" id="ARBA00022723"/>
    </source>
</evidence>
<dbReference type="PANTHER" id="PTHR47772">
    <property type="entry name" value="ZINC FINGER PROTEIN 200"/>
    <property type="match status" value="1"/>
</dbReference>
<proteinExistence type="predicted"/>
<keyword evidence="3" id="KW-0677">Repeat</keyword>
<reference evidence="12" key="1">
    <citation type="submission" date="2021-07" db="EMBL/GenBank/DDBJ databases">
        <title>Draft genome of Mortierella alpina, strain LL118, isolated from an aspen leaf litter sample.</title>
        <authorList>
            <person name="Yang S."/>
            <person name="Vinatzer B.A."/>
        </authorList>
    </citation>
    <scope>NUCLEOTIDE SEQUENCE</scope>
    <source>
        <strain evidence="12">LL118</strain>
    </source>
</reference>
<feature type="compositionally biased region" description="Low complexity" evidence="10">
    <location>
        <begin position="63"/>
        <end position="73"/>
    </location>
</feature>
<sequence length="1099" mass="118630">MNLSQILNPPGPSSSPLPPASSHSHRQGRASSPPTLSTAGLTSPPLVSTTPSLASVTNVIRFGSTPSGLSGSPSKKHPNSVSVARLEEETMTTSSGGNITTGNYTNKLNIASSSTGGTHQKIKPNETNAVYSTHTFRANGPFQVTKEKTSPVPITTATATLAFTQNAAAKATATATAAGGGGVGGTGSRGTGNQLVMRSNTMQPMPSSASAAKKKPRIQGSSAAESSTFQDSFQSSPSTEPRTTTAKKKPAKKASDIDIQQHPLEIRFVMTEKDGQGRLKNRKQPLSPPPQTLSPSQDTQGDTAADQEAQESSPTPDFERNADGKFRCSWPRCGKEFTVASRLTTHFRIHSGKPPYLCGYKDCQKAFHTSSSLSHHRVVHTDQSLRPYVCRHNRCGATYTQLARLITHQRTTHSGMILFIPQESSSSSSTSSSPSHPQNQFHQYVPPTTATTPTGSNQEAHTPPSQSPTLATNTPGAAATTIVAEVPDTYQQEAPPPATPPAGDTAIGDDIPLHSIAGTRSEGQRDETATCAAVDNDDSQQGTRPLSTRDSMTSVGNADPTGRQSQDPQDNLSEEQSRTTYAPETEREDRPEAEQDLEEDEESDEMRQRKEAALTMASFRDLAMLQNQRQDGHAGPTSAQHHVHPAQASYPSHGQHYSSSEYRPSHHHQHQHHHRHPSSHREYPPDAYQQHHQHSNSAPHTSSAYEPSSGPPPMNGSHTYDAHHGEAPSKEAHWKPGHARVGSDQYESEGYIHSIVGWASLVVGIAGLLNPSKVPNAKVRLQIQTGKDGNGLSGSGGHIPTIVLKDTSDRYLGEYEPNYLKPATLGSDKYWNYDVSTRISGELKTLDVKMEYSAADGWGGLKWKSLDDGLCLAYMSWAPEDSMFNYEARRGAITGDLFYFCGRSWYPSGKSHGGTPLRCGWLDGDNTNGNSVFGMFLNTDILGNGYIKDYSQRNPKSSDICFWGVTFSGGASPHKKRSTPVEAFGNKAYVTAGPGAIEICDSPTSWGPSMLSLEEGVFCDMVTKTKLPICGRGQNDQCVKYHDNRRSNNRGRHGGSGRAQRTIAANNVSRDDISFNSYDLQYFTVMDLNGTVIDDGSEV</sequence>